<keyword evidence="5 6" id="KW-0472">Membrane</keyword>
<comment type="caution">
    <text evidence="8">The sequence shown here is derived from an EMBL/GenBank/DDBJ whole genome shotgun (WGS) entry which is preliminary data.</text>
</comment>
<dbReference type="InterPro" id="IPR020846">
    <property type="entry name" value="MFS_dom"/>
</dbReference>
<dbReference type="SUPFAM" id="SSF103473">
    <property type="entry name" value="MFS general substrate transporter"/>
    <property type="match status" value="1"/>
</dbReference>
<dbReference type="RefSeq" id="WP_134833650.1">
    <property type="nucleotide sequence ID" value="NZ_SATR01000001.1"/>
</dbReference>
<evidence type="ECO:0000256" key="1">
    <source>
        <dbReference type="ARBA" id="ARBA00004651"/>
    </source>
</evidence>
<proteinExistence type="predicted"/>
<dbReference type="InterPro" id="IPR036259">
    <property type="entry name" value="MFS_trans_sf"/>
</dbReference>
<feature type="domain" description="Major facilitator superfamily (MFS) profile" evidence="7">
    <location>
        <begin position="4"/>
        <end position="379"/>
    </location>
</feature>
<dbReference type="Gene3D" id="1.20.1250.20">
    <property type="entry name" value="MFS general substrate transporter like domains"/>
    <property type="match status" value="2"/>
</dbReference>
<accession>A0A4Y8WK98</accession>
<evidence type="ECO:0000256" key="6">
    <source>
        <dbReference type="SAM" id="Phobius"/>
    </source>
</evidence>
<keyword evidence="2" id="KW-1003">Cell membrane</keyword>
<dbReference type="PANTHER" id="PTHR43124">
    <property type="entry name" value="PURINE EFFLUX PUMP PBUE"/>
    <property type="match status" value="1"/>
</dbReference>
<evidence type="ECO:0000313" key="9">
    <source>
        <dbReference type="Proteomes" id="UP000297753"/>
    </source>
</evidence>
<feature type="transmembrane region" description="Helical" evidence="6">
    <location>
        <begin position="289"/>
        <end position="309"/>
    </location>
</feature>
<comment type="subcellular location">
    <subcellularLocation>
        <location evidence="1">Cell membrane</location>
        <topology evidence="1">Multi-pass membrane protein</topology>
    </subcellularLocation>
</comment>
<evidence type="ECO:0000256" key="5">
    <source>
        <dbReference type="ARBA" id="ARBA00023136"/>
    </source>
</evidence>
<gene>
    <name evidence="8" type="ORF">ELS82_00080</name>
</gene>
<dbReference type="EMBL" id="SATR01000001">
    <property type="protein sequence ID" value="TFH93390.1"/>
    <property type="molecule type" value="Genomic_DNA"/>
</dbReference>
<keyword evidence="3 6" id="KW-0812">Transmembrane</keyword>
<feature type="transmembrane region" description="Helical" evidence="6">
    <location>
        <begin position="200"/>
        <end position="222"/>
    </location>
</feature>
<protein>
    <submittedName>
        <fullName evidence="8">MFS transporter</fullName>
    </submittedName>
</protein>
<organism evidence="8 9">
    <name type="scientific">Vibrio ouci</name>
    <dbReference type="NCBI Taxonomy" id="2499078"/>
    <lineage>
        <taxon>Bacteria</taxon>
        <taxon>Pseudomonadati</taxon>
        <taxon>Pseudomonadota</taxon>
        <taxon>Gammaproteobacteria</taxon>
        <taxon>Vibrionales</taxon>
        <taxon>Vibrionaceae</taxon>
        <taxon>Vibrio</taxon>
    </lineage>
</organism>
<feature type="transmembrane region" description="Helical" evidence="6">
    <location>
        <begin position="234"/>
        <end position="251"/>
    </location>
</feature>
<reference evidence="8 9" key="1">
    <citation type="submission" date="2019-01" db="EMBL/GenBank/DDBJ databases">
        <title>Vibrio BEI176 sp. nov, a marine bacterium isolated from China: eastern marignal seas.</title>
        <authorList>
            <person name="Li B."/>
        </authorList>
    </citation>
    <scope>NUCLEOTIDE SEQUENCE [LARGE SCALE GENOMIC DNA]</scope>
    <source>
        <strain evidence="8 9">BEI176</strain>
    </source>
</reference>
<feature type="transmembrane region" description="Helical" evidence="6">
    <location>
        <begin position="42"/>
        <end position="63"/>
    </location>
</feature>
<keyword evidence="4 6" id="KW-1133">Transmembrane helix</keyword>
<dbReference type="GO" id="GO:0022857">
    <property type="term" value="F:transmembrane transporter activity"/>
    <property type="evidence" value="ECO:0007669"/>
    <property type="project" value="InterPro"/>
</dbReference>
<dbReference type="OrthoDB" id="9788453at2"/>
<feature type="transmembrane region" description="Helical" evidence="6">
    <location>
        <begin position="263"/>
        <end position="283"/>
    </location>
</feature>
<evidence type="ECO:0000256" key="2">
    <source>
        <dbReference type="ARBA" id="ARBA00022475"/>
    </source>
</evidence>
<evidence type="ECO:0000259" key="7">
    <source>
        <dbReference type="PROSITE" id="PS50850"/>
    </source>
</evidence>
<dbReference type="GO" id="GO:0005886">
    <property type="term" value="C:plasma membrane"/>
    <property type="evidence" value="ECO:0007669"/>
    <property type="project" value="UniProtKB-SubCell"/>
</dbReference>
<evidence type="ECO:0000256" key="3">
    <source>
        <dbReference type="ARBA" id="ARBA00022692"/>
    </source>
</evidence>
<dbReference type="CDD" id="cd17324">
    <property type="entry name" value="MFS_NepI_like"/>
    <property type="match status" value="1"/>
</dbReference>
<sequence length="386" mass="40299">MPIAIWALSIGAFAICTSEFVIMGLLQEVAKDLNVTIPQSGFLVTGYALGVVLGAPFLTPFLVGLKRKAVLIGLMLLFTVGNVACALAPDYNTMLLARVFTALAQAAFFGLGAVVVTRLVEPDKQASAIAAMFLGATLANILGAPFGTYIGQEIGWRNTFYIIAVLGVVSAISIAKLLPHIETEAPTNLKQEFAALVQPGMIRALLITIFGFGGTFTAFTYISPILTDITGMSLDYVPAMLLLFGVGMAVGNPIGARLTNNSVVFGMRSTLLILMTMLIALYFVMGSNVGMVVVTFLFGAAMFATIPSLQTYVLSEAGKAPILASAFNIAAFNLGNAGGAWLGGEVINSGLSLQLLPLVAAAVTGLGLLLAFSVRSKKQDAQLATA</sequence>
<dbReference type="InterPro" id="IPR011701">
    <property type="entry name" value="MFS"/>
</dbReference>
<evidence type="ECO:0000256" key="4">
    <source>
        <dbReference type="ARBA" id="ARBA00022989"/>
    </source>
</evidence>
<feature type="transmembrane region" description="Helical" evidence="6">
    <location>
        <begin position="95"/>
        <end position="116"/>
    </location>
</feature>
<feature type="transmembrane region" description="Helical" evidence="6">
    <location>
        <begin position="128"/>
        <end position="147"/>
    </location>
</feature>
<dbReference type="Pfam" id="PF07690">
    <property type="entry name" value="MFS_1"/>
    <property type="match status" value="1"/>
</dbReference>
<keyword evidence="9" id="KW-1185">Reference proteome</keyword>
<evidence type="ECO:0000313" key="8">
    <source>
        <dbReference type="EMBL" id="TFH93390.1"/>
    </source>
</evidence>
<dbReference type="PANTHER" id="PTHR43124:SF8">
    <property type="entry name" value="INNER MEMBRANE TRANSPORT PROTEIN YDHP"/>
    <property type="match status" value="1"/>
</dbReference>
<feature type="transmembrane region" description="Helical" evidence="6">
    <location>
        <begin position="355"/>
        <end position="374"/>
    </location>
</feature>
<feature type="transmembrane region" description="Helical" evidence="6">
    <location>
        <begin position="70"/>
        <end position="89"/>
    </location>
</feature>
<dbReference type="Proteomes" id="UP000297753">
    <property type="component" value="Unassembled WGS sequence"/>
</dbReference>
<feature type="transmembrane region" description="Helical" evidence="6">
    <location>
        <begin position="159"/>
        <end position="179"/>
    </location>
</feature>
<feature type="transmembrane region" description="Helical" evidence="6">
    <location>
        <begin position="321"/>
        <end position="343"/>
    </location>
</feature>
<dbReference type="AlphaFoldDB" id="A0A4Y8WK98"/>
<dbReference type="PROSITE" id="PS50850">
    <property type="entry name" value="MFS"/>
    <property type="match status" value="1"/>
</dbReference>
<dbReference type="InterPro" id="IPR050189">
    <property type="entry name" value="MFS_Efflux_Transporters"/>
</dbReference>
<name>A0A4Y8WK98_9VIBR</name>